<dbReference type="Gene3D" id="1.10.1740.10">
    <property type="match status" value="1"/>
</dbReference>
<dbReference type="SUPFAM" id="SSF88659">
    <property type="entry name" value="Sigma3 and sigma4 domains of RNA polymerase sigma factors"/>
    <property type="match status" value="1"/>
</dbReference>
<dbReference type="SUPFAM" id="SSF88946">
    <property type="entry name" value="Sigma2 domain of RNA polymerase sigma factors"/>
    <property type="match status" value="1"/>
</dbReference>
<evidence type="ECO:0000256" key="1">
    <source>
        <dbReference type="ARBA" id="ARBA00010641"/>
    </source>
</evidence>
<evidence type="ECO:0000256" key="2">
    <source>
        <dbReference type="ARBA" id="ARBA00023015"/>
    </source>
</evidence>
<dbReference type="InterPro" id="IPR013325">
    <property type="entry name" value="RNA_pol_sigma_r2"/>
</dbReference>
<comment type="similarity">
    <text evidence="1">Belongs to the sigma-70 factor family. ECF subfamily.</text>
</comment>
<keyword evidence="2" id="KW-0805">Transcription regulation</keyword>
<keyword evidence="4" id="KW-0238">DNA-binding</keyword>
<dbReference type="GO" id="GO:0006352">
    <property type="term" value="P:DNA-templated transcription initiation"/>
    <property type="evidence" value="ECO:0007669"/>
    <property type="project" value="InterPro"/>
</dbReference>
<dbReference type="KEGG" id="mflu:HZU40_06735"/>
<keyword evidence="3" id="KW-0731">Sigma factor</keyword>
<evidence type="ECO:0000259" key="8">
    <source>
        <dbReference type="Pfam" id="PF08281"/>
    </source>
</evidence>
<evidence type="ECO:0000256" key="3">
    <source>
        <dbReference type="ARBA" id="ARBA00023082"/>
    </source>
</evidence>
<dbReference type="NCBIfam" id="TIGR02937">
    <property type="entry name" value="sigma70-ECF"/>
    <property type="match status" value="1"/>
</dbReference>
<feature type="domain" description="RNA polymerase sigma factor 70 region 4 type 2" evidence="8">
    <location>
        <begin position="190"/>
        <end position="236"/>
    </location>
</feature>
<reference evidence="9 10" key="1">
    <citation type="submission" date="2020-07" db="EMBL/GenBank/DDBJ databases">
        <title>Draft genome sequence of four isobutane-metabolizing strains capable of cometabolically degrading diverse ether contaminants.</title>
        <authorList>
            <person name="Chen W."/>
            <person name="Faulkner N."/>
            <person name="Smith C."/>
            <person name="Hyman M."/>
        </authorList>
    </citation>
    <scope>NUCLEOTIDE SEQUENCE [LARGE SCALE GENOMIC DNA]</scope>
    <source>
        <strain evidence="9 10">2A</strain>
    </source>
</reference>
<proteinExistence type="inferred from homology"/>
<dbReference type="GO" id="GO:0016987">
    <property type="term" value="F:sigma factor activity"/>
    <property type="evidence" value="ECO:0007669"/>
    <property type="project" value="UniProtKB-KW"/>
</dbReference>
<dbReference type="PANTHER" id="PTHR43133:SF8">
    <property type="entry name" value="RNA POLYMERASE SIGMA FACTOR HI_1459-RELATED"/>
    <property type="match status" value="1"/>
</dbReference>
<evidence type="ECO:0000313" key="10">
    <source>
        <dbReference type="Proteomes" id="UP000515498"/>
    </source>
</evidence>
<accession>A0A7G8PI20</accession>
<organism evidence="9 10">
    <name type="scientific">Mycolicibacterium fluoranthenivorans</name>
    <dbReference type="NCBI Taxonomy" id="258505"/>
    <lineage>
        <taxon>Bacteria</taxon>
        <taxon>Bacillati</taxon>
        <taxon>Actinomycetota</taxon>
        <taxon>Actinomycetes</taxon>
        <taxon>Mycobacteriales</taxon>
        <taxon>Mycobacteriaceae</taxon>
        <taxon>Mycolicibacterium</taxon>
    </lineage>
</organism>
<dbReference type="GO" id="GO:0003677">
    <property type="term" value="F:DNA binding"/>
    <property type="evidence" value="ECO:0007669"/>
    <property type="project" value="UniProtKB-KW"/>
</dbReference>
<sequence>MRVSSTRPEAWAANTRRRAARPPVHDPSSARPRPRVSTESRCRTVLFAKACDWTARRPHAEGAARFGSADFAPTACEDRYSQNERPKRLLSVTSKRPFPSVVSDHGATVLRVCRVIVGPVDADDAWSETFLSALKAYPDLPAEANVEAWLVTIAHRKAVDIIRHRSRHAVPTGDIPDRPIPPPDVDDRSDLADALNRLSPKQKQAVAYHYLAGLPYAEVGAVIGSSPEAARRSASDGIAALRRTLASTPAPPGTKGRHS</sequence>
<dbReference type="InterPro" id="IPR014284">
    <property type="entry name" value="RNA_pol_sigma-70_dom"/>
</dbReference>
<dbReference type="InterPro" id="IPR036388">
    <property type="entry name" value="WH-like_DNA-bd_sf"/>
</dbReference>
<evidence type="ECO:0000256" key="4">
    <source>
        <dbReference type="ARBA" id="ARBA00023125"/>
    </source>
</evidence>
<dbReference type="Pfam" id="PF08281">
    <property type="entry name" value="Sigma70_r4_2"/>
    <property type="match status" value="1"/>
</dbReference>
<evidence type="ECO:0000256" key="6">
    <source>
        <dbReference type="SAM" id="MobiDB-lite"/>
    </source>
</evidence>
<protein>
    <submittedName>
        <fullName evidence="9">RNA polymerase sigma factor</fullName>
    </submittedName>
</protein>
<name>A0A7G8PI20_9MYCO</name>
<dbReference type="InterPro" id="IPR007627">
    <property type="entry name" value="RNA_pol_sigma70_r2"/>
</dbReference>
<evidence type="ECO:0000259" key="7">
    <source>
        <dbReference type="Pfam" id="PF04542"/>
    </source>
</evidence>
<gene>
    <name evidence="9" type="ORF">HZU40_06735</name>
</gene>
<dbReference type="CDD" id="cd06171">
    <property type="entry name" value="Sigma70_r4"/>
    <property type="match status" value="1"/>
</dbReference>
<feature type="domain" description="RNA polymerase sigma-70 region 2" evidence="7">
    <location>
        <begin position="102"/>
        <end position="167"/>
    </location>
</feature>
<evidence type="ECO:0000313" key="9">
    <source>
        <dbReference type="EMBL" id="QNJ93986.1"/>
    </source>
</evidence>
<dbReference type="EMBL" id="CP059894">
    <property type="protein sequence ID" value="QNJ93986.1"/>
    <property type="molecule type" value="Genomic_DNA"/>
</dbReference>
<dbReference type="Pfam" id="PF04542">
    <property type="entry name" value="Sigma70_r2"/>
    <property type="match status" value="1"/>
</dbReference>
<dbReference type="AlphaFoldDB" id="A0A7G8PI20"/>
<feature type="region of interest" description="Disordered" evidence="6">
    <location>
        <begin position="1"/>
        <end position="37"/>
    </location>
</feature>
<feature type="region of interest" description="Disordered" evidence="6">
    <location>
        <begin position="226"/>
        <end position="259"/>
    </location>
</feature>
<dbReference type="Gene3D" id="1.10.10.10">
    <property type="entry name" value="Winged helix-like DNA-binding domain superfamily/Winged helix DNA-binding domain"/>
    <property type="match status" value="1"/>
</dbReference>
<dbReference type="Proteomes" id="UP000515498">
    <property type="component" value="Chromosome"/>
</dbReference>
<dbReference type="InterPro" id="IPR013324">
    <property type="entry name" value="RNA_pol_sigma_r3/r4-like"/>
</dbReference>
<keyword evidence="5" id="KW-0804">Transcription</keyword>
<dbReference type="PANTHER" id="PTHR43133">
    <property type="entry name" value="RNA POLYMERASE ECF-TYPE SIGMA FACTO"/>
    <property type="match status" value="1"/>
</dbReference>
<evidence type="ECO:0000256" key="5">
    <source>
        <dbReference type="ARBA" id="ARBA00023163"/>
    </source>
</evidence>
<dbReference type="InterPro" id="IPR013249">
    <property type="entry name" value="RNA_pol_sigma70_r4_t2"/>
</dbReference>
<dbReference type="InterPro" id="IPR039425">
    <property type="entry name" value="RNA_pol_sigma-70-like"/>
</dbReference>